<evidence type="ECO:0000256" key="4">
    <source>
        <dbReference type="ARBA" id="ARBA00022500"/>
    </source>
</evidence>
<dbReference type="SUPFAM" id="SSF103190">
    <property type="entry name" value="Sensory domain-like"/>
    <property type="match status" value="1"/>
</dbReference>
<dbReference type="GO" id="GO:0007165">
    <property type="term" value="P:signal transduction"/>
    <property type="evidence" value="ECO:0007669"/>
    <property type="project" value="UniProtKB-KW"/>
</dbReference>
<evidence type="ECO:0000256" key="3">
    <source>
        <dbReference type="ARBA" id="ARBA00022481"/>
    </source>
</evidence>
<dbReference type="SMART" id="SM00283">
    <property type="entry name" value="MA"/>
    <property type="match status" value="1"/>
</dbReference>
<comment type="similarity">
    <text evidence="9">Belongs to the methyl-accepting chemotaxis (MCP) protein family.</text>
</comment>
<dbReference type="SUPFAM" id="SSF58104">
    <property type="entry name" value="Methyl-accepting chemotaxis protein (MCP) signaling domain"/>
    <property type="match status" value="1"/>
</dbReference>
<dbReference type="RefSeq" id="WP_160043976.1">
    <property type="nucleotide sequence ID" value="NZ_BORQ01000010.1"/>
</dbReference>
<dbReference type="InterPro" id="IPR003660">
    <property type="entry name" value="HAMP_dom"/>
</dbReference>
<evidence type="ECO:0000256" key="9">
    <source>
        <dbReference type="ARBA" id="ARBA00029447"/>
    </source>
</evidence>
<dbReference type="CDD" id="cd12912">
    <property type="entry name" value="PDC2_MCP_like"/>
    <property type="match status" value="1"/>
</dbReference>
<sequence length="677" mass="72893">MFKKLGLTIAKRGIGRKMFLTFMVMVLLPSLLIGGFSYSSSRSSLSSQLKESAKTQVDNLNFLVDRVVQPIMRDTDILTRSIRPDMYQDLVFNSEFNISSKPEIQALFKQFKSVHTDDTEVIGLETADGQFVMEPQSKLAKDFDGRKREWYTKAMENKGKVVLSAPYVSLASQNVVVSVSKTTDDGKAVMCVNLSLNKYLTSVANEMKIGKAGYTYILDDHNKILTHPSIKAGEELTGENFKQLYEQASGTIDTQVDGKDATLYFETNPLTGWKIVGVLYDAELSAVTRSNVTITLVMIALTIFLALIISLRMQISVAAPLQQITSKLGSLASGDLTVSPVKVSSKDEVGEISAAYNELLTRLRSLVNEISSSVGSLNEVTGVLENATDVVNESSNQIAESSHHVAQSSKTQRDSASEVSRALQESATGISTVASSASEIGDISDVTYRKAESGVETVSRTVTQMGGISNSLTNLTEVIGALVDRTASINQLVTSISEISTQTSLLSLNANIEAARAGEHGKGFAVVANEVKKLAEQTQEAAKEISLVLSNITNDVETSSLSVSNVQSEVNSGVSLIHDVQHLFTGIMEDMSKLNDEIQQLSSVSEELAASSEEISASVDNLANTSKVSADEANSMMMATGNQKDSLTKLVATVSSVSQTANALRSNIKQFNLGSKD</sequence>
<feature type="domain" description="Methyl-accepting transducer" evidence="13">
    <location>
        <begin position="387"/>
        <end position="623"/>
    </location>
</feature>
<evidence type="ECO:0000256" key="11">
    <source>
        <dbReference type="SAM" id="MobiDB-lite"/>
    </source>
</evidence>
<feature type="compositionally biased region" description="Polar residues" evidence="11">
    <location>
        <begin position="394"/>
        <end position="410"/>
    </location>
</feature>
<dbReference type="PROSITE" id="PS50885">
    <property type="entry name" value="HAMP"/>
    <property type="match status" value="1"/>
</dbReference>
<dbReference type="Gene3D" id="1.10.287.950">
    <property type="entry name" value="Methyl-accepting chemotaxis protein"/>
    <property type="match status" value="1"/>
</dbReference>
<dbReference type="Pfam" id="PF00672">
    <property type="entry name" value="HAMP"/>
    <property type="match status" value="1"/>
</dbReference>
<feature type="domain" description="HAMP" evidence="14">
    <location>
        <begin position="315"/>
        <end position="368"/>
    </location>
</feature>
<evidence type="ECO:0000256" key="5">
    <source>
        <dbReference type="ARBA" id="ARBA00022692"/>
    </source>
</evidence>
<reference evidence="15" key="1">
    <citation type="submission" date="2021-03" db="EMBL/GenBank/DDBJ databases">
        <title>Antimicrobial resistance genes in bacteria isolated from Japanese honey, and their potential for conferring macrolide and lincosamide resistance in the American foulbrood pathogen Paenibacillus larvae.</title>
        <authorList>
            <person name="Okamoto M."/>
            <person name="Kumagai M."/>
            <person name="Kanamori H."/>
            <person name="Takamatsu D."/>
        </authorList>
    </citation>
    <scope>NUCLEOTIDE SEQUENCE</scope>
    <source>
        <strain evidence="15">J2TS6</strain>
    </source>
</reference>
<dbReference type="Gene3D" id="6.10.340.10">
    <property type="match status" value="1"/>
</dbReference>
<feature type="transmembrane region" description="Helical" evidence="12">
    <location>
        <begin position="20"/>
        <end position="38"/>
    </location>
</feature>
<evidence type="ECO:0000256" key="10">
    <source>
        <dbReference type="PROSITE-ProRule" id="PRU00284"/>
    </source>
</evidence>
<dbReference type="CDD" id="cd11386">
    <property type="entry name" value="MCP_signal"/>
    <property type="match status" value="1"/>
</dbReference>
<evidence type="ECO:0000256" key="12">
    <source>
        <dbReference type="SAM" id="Phobius"/>
    </source>
</evidence>
<dbReference type="PROSITE" id="PS50111">
    <property type="entry name" value="CHEMOTAXIS_TRANSDUC_2"/>
    <property type="match status" value="1"/>
</dbReference>
<dbReference type="Gene3D" id="3.30.450.20">
    <property type="entry name" value="PAS domain"/>
    <property type="match status" value="2"/>
</dbReference>
<dbReference type="InterPro" id="IPR004089">
    <property type="entry name" value="MCPsignal_dom"/>
</dbReference>
<keyword evidence="6 12" id="KW-1133">Transmembrane helix</keyword>
<evidence type="ECO:0000259" key="13">
    <source>
        <dbReference type="PROSITE" id="PS50111"/>
    </source>
</evidence>
<protein>
    <submittedName>
        <fullName evidence="15">Methyl-accepting chemotaxis protein</fullName>
    </submittedName>
</protein>
<evidence type="ECO:0000256" key="6">
    <source>
        <dbReference type="ARBA" id="ARBA00022989"/>
    </source>
</evidence>
<keyword evidence="2" id="KW-1003">Cell membrane</keyword>
<dbReference type="GO" id="GO:0005886">
    <property type="term" value="C:plasma membrane"/>
    <property type="evidence" value="ECO:0007669"/>
    <property type="project" value="UniProtKB-SubCell"/>
</dbReference>
<accession>A0A919XN50</accession>
<keyword evidence="7 12" id="KW-0472">Membrane</keyword>
<dbReference type="AlphaFoldDB" id="A0A919XN50"/>
<dbReference type="GO" id="GO:0006935">
    <property type="term" value="P:chemotaxis"/>
    <property type="evidence" value="ECO:0007669"/>
    <property type="project" value="UniProtKB-KW"/>
</dbReference>
<feature type="transmembrane region" description="Helical" evidence="12">
    <location>
        <begin position="292"/>
        <end position="311"/>
    </location>
</feature>
<keyword evidence="5 12" id="KW-0812">Transmembrane</keyword>
<dbReference type="EMBL" id="BORQ01000010">
    <property type="protein sequence ID" value="GIO34463.1"/>
    <property type="molecule type" value="Genomic_DNA"/>
</dbReference>
<evidence type="ECO:0000313" key="15">
    <source>
        <dbReference type="EMBL" id="GIO34463.1"/>
    </source>
</evidence>
<dbReference type="InterPro" id="IPR033479">
    <property type="entry name" value="dCache_1"/>
</dbReference>
<dbReference type="InterPro" id="IPR029151">
    <property type="entry name" value="Sensor-like_sf"/>
</dbReference>
<dbReference type="Pfam" id="PF02743">
    <property type="entry name" value="dCache_1"/>
    <property type="match status" value="1"/>
</dbReference>
<keyword evidence="8 10" id="KW-0807">Transducer</keyword>
<evidence type="ECO:0000256" key="1">
    <source>
        <dbReference type="ARBA" id="ARBA00004651"/>
    </source>
</evidence>
<evidence type="ECO:0000256" key="8">
    <source>
        <dbReference type="ARBA" id="ARBA00023224"/>
    </source>
</evidence>
<evidence type="ECO:0000256" key="7">
    <source>
        <dbReference type="ARBA" id="ARBA00023136"/>
    </source>
</evidence>
<dbReference type="Pfam" id="PF00015">
    <property type="entry name" value="MCPsignal"/>
    <property type="match status" value="1"/>
</dbReference>
<keyword evidence="4" id="KW-0145">Chemotaxis</keyword>
<dbReference type="CDD" id="cd06225">
    <property type="entry name" value="HAMP"/>
    <property type="match status" value="1"/>
</dbReference>
<dbReference type="PANTHER" id="PTHR32089">
    <property type="entry name" value="METHYL-ACCEPTING CHEMOTAXIS PROTEIN MCPB"/>
    <property type="match status" value="1"/>
</dbReference>
<evidence type="ECO:0000313" key="16">
    <source>
        <dbReference type="Proteomes" id="UP000679779"/>
    </source>
</evidence>
<keyword evidence="16" id="KW-1185">Reference proteome</keyword>
<dbReference type="Proteomes" id="UP000679779">
    <property type="component" value="Unassembled WGS sequence"/>
</dbReference>
<feature type="region of interest" description="Disordered" evidence="11">
    <location>
        <begin position="394"/>
        <end position="422"/>
    </location>
</feature>
<proteinExistence type="inferred from homology"/>
<gene>
    <name evidence="15" type="ORF">J2TS6_56040</name>
</gene>
<organism evidence="15 16">
    <name type="scientific">Paenibacillus albilobatus</name>
    <dbReference type="NCBI Taxonomy" id="2716884"/>
    <lineage>
        <taxon>Bacteria</taxon>
        <taxon>Bacillati</taxon>
        <taxon>Bacillota</taxon>
        <taxon>Bacilli</taxon>
        <taxon>Bacillales</taxon>
        <taxon>Paenibacillaceae</taxon>
        <taxon>Paenibacillus</taxon>
    </lineage>
</organism>
<evidence type="ECO:0000256" key="2">
    <source>
        <dbReference type="ARBA" id="ARBA00022475"/>
    </source>
</evidence>
<dbReference type="PANTHER" id="PTHR32089:SF114">
    <property type="entry name" value="METHYL-ACCEPTING CHEMOTAXIS PROTEIN MCPB"/>
    <property type="match status" value="1"/>
</dbReference>
<keyword evidence="3" id="KW-0488">Methylation</keyword>
<comment type="subcellular location">
    <subcellularLocation>
        <location evidence="1">Cell membrane</location>
        <topology evidence="1">Multi-pass membrane protein</topology>
    </subcellularLocation>
</comment>
<comment type="caution">
    <text evidence="15">The sequence shown here is derived from an EMBL/GenBank/DDBJ whole genome shotgun (WGS) entry which is preliminary data.</text>
</comment>
<evidence type="ECO:0000259" key="14">
    <source>
        <dbReference type="PROSITE" id="PS50885"/>
    </source>
</evidence>
<dbReference type="SMART" id="SM00304">
    <property type="entry name" value="HAMP"/>
    <property type="match status" value="1"/>
</dbReference>
<name>A0A919XN50_9BACL</name>